<accession>A0ABQ1IE46</accession>
<evidence type="ECO:0000256" key="1">
    <source>
        <dbReference type="SAM" id="MobiDB-lite"/>
    </source>
</evidence>
<dbReference type="PANTHER" id="PTHR42941:SF1">
    <property type="entry name" value="SLL1037 PROTEIN"/>
    <property type="match status" value="1"/>
</dbReference>
<dbReference type="CDD" id="cd13520">
    <property type="entry name" value="PBP2_TAXI_TRAP"/>
    <property type="match status" value="1"/>
</dbReference>
<protein>
    <recommendedName>
        <fullName evidence="4">Immunogenic protein</fullName>
    </recommendedName>
</protein>
<dbReference type="Gene3D" id="3.40.190.10">
    <property type="entry name" value="Periplasmic binding protein-like II"/>
    <property type="match status" value="2"/>
</dbReference>
<evidence type="ECO:0008006" key="4">
    <source>
        <dbReference type="Google" id="ProtNLM"/>
    </source>
</evidence>
<reference evidence="3" key="1">
    <citation type="journal article" date="2019" name="Int. J. Syst. Evol. Microbiol.">
        <title>The Global Catalogue of Microorganisms (GCM) 10K type strain sequencing project: providing services to taxonomists for standard genome sequencing and annotation.</title>
        <authorList>
            <consortium name="The Broad Institute Genomics Platform"/>
            <consortium name="The Broad Institute Genome Sequencing Center for Infectious Disease"/>
            <person name="Wu L."/>
            <person name="Ma J."/>
        </authorList>
    </citation>
    <scope>NUCLEOTIDE SEQUENCE [LARGE SCALE GENOMIC DNA]</scope>
    <source>
        <strain evidence="3">CGMCC 1.10188</strain>
    </source>
</reference>
<sequence length="443" mass="45593">MARKIPTAGSVPFQWGTVVCPGRHALGHYSLRRRAAALAASLLAGLFMLLPPQTARAQDEAMRFFRIGTGSTAGTYFPIGGILANAVSNPPGSRPCEDGGACGVPGLVAVAVTTRGSVDNLRLLAAGQLDSALSQADVAVLAQTGRGAEIGAPLMPDLRAIASLYPESLHLVARNGSGISDIKDLVGKRVSLDRTGSGSLVDARLVLAAAGIPLDALRVENLDPEVAVDHLRDGSLDAFFFVGGYPAVSIGAAIEDGVAGLVPLSGALRDELVSRHPFFVEDVIPRDAYNLPAPVGTVSVRALWVVREGLNPDLVYGLTRALWSTPTRSLLDAGHAKGRLIRVETANLGVGVPLHEGAARFYREWQAAIDAAAAAEDADAATAPPAVGPTPDAAGREEQPDEAAPAAPLDDLGTAPVIDRAPAETAPGAPVPEQKPGTPAPAD</sequence>
<feature type="compositionally biased region" description="Low complexity" evidence="1">
    <location>
        <begin position="376"/>
        <end position="393"/>
    </location>
</feature>
<dbReference type="SUPFAM" id="SSF53850">
    <property type="entry name" value="Periplasmic binding protein-like II"/>
    <property type="match status" value="1"/>
</dbReference>
<dbReference type="Pfam" id="PF16868">
    <property type="entry name" value="NMT1_3"/>
    <property type="match status" value="1"/>
</dbReference>
<organism evidence="2 3">
    <name type="scientific">Tistrella bauzanensis</name>
    <dbReference type="NCBI Taxonomy" id="657419"/>
    <lineage>
        <taxon>Bacteria</taxon>
        <taxon>Pseudomonadati</taxon>
        <taxon>Pseudomonadota</taxon>
        <taxon>Alphaproteobacteria</taxon>
        <taxon>Geminicoccales</taxon>
        <taxon>Geminicoccaceae</taxon>
        <taxon>Tistrella</taxon>
    </lineage>
</organism>
<dbReference type="NCBIfam" id="TIGR02122">
    <property type="entry name" value="TRAP_TAXI"/>
    <property type="match status" value="1"/>
</dbReference>
<feature type="compositionally biased region" description="Low complexity" evidence="1">
    <location>
        <begin position="402"/>
        <end position="412"/>
    </location>
</feature>
<comment type="caution">
    <text evidence="2">The sequence shown here is derived from an EMBL/GenBank/DDBJ whole genome shotgun (WGS) entry which is preliminary data.</text>
</comment>
<dbReference type="Proteomes" id="UP000603352">
    <property type="component" value="Unassembled WGS sequence"/>
</dbReference>
<evidence type="ECO:0000313" key="2">
    <source>
        <dbReference type="EMBL" id="GGB34834.1"/>
    </source>
</evidence>
<dbReference type="InterPro" id="IPR011852">
    <property type="entry name" value="TRAP_TAXI"/>
</dbReference>
<gene>
    <name evidence="2" type="ORF">GCM10011505_15360</name>
</gene>
<keyword evidence="3" id="KW-1185">Reference proteome</keyword>
<feature type="region of interest" description="Disordered" evidence="1">
    <location>
        <begin position="376"/>
        <end position="443"/>
    </location>
</feature>
<name>A0ABQ1IE46_9PROT</name>
<dbReference type="EMBL" id="BMDZ01000012">
    <property type="protein sequence ID" value="GGB34834.1"/>
    <property type="molecule type" value="Genomic_DNA"/>
</dbReference>
<dbReference type="PANTHER" id="PTHR42941">
    <property type="entry name" value="SLL1037 PROTEIN"/>
    <property type="match status" value="1"/>
</dbReference>
<evidence type="ECO:0000313" key="3">
    <source>
        <dbReference type="Proteomes" id="UP000603352"/>
    </source>
</evidence>
<proteinExistence type="predicted"/>